<dbReference type="Proteomes" id="UP001201262">
    <property type="component" value="Unassembled WGS sequence"/>
</dbReference>
<comment type="caution">
    <text evidence="1">The sequence shown here is derived from an EMBL/GenBank/DDBJ whole genome shotgun (WGS) entry which is preliminary data.</text>
</comment>
<protein>
    <submittedName>
        <fullName evidence="1">ABA 3 protein</fullName>
    </submittedName>
</protein>
<dbReference type="EMBL" id="JAJTJA010000017">
    <property type="protein sequence ID" value="KAH8688781.1"/>
    <property type="molecule type" value="Genomic_DNA"/>
</dbReference>
<evidence type="ECO:0000313" key="1">
    <source>
        <dbReference type="EMBL" id="KAH8688781.1"/>
    </source>
</evidence>
<proteinExistence type="predicted"/>
<name>A0AAD4KG93_9EURO</name>
<organism evidence="1 2">
    <name type="scientific">Talaromyces proteolyticus</name>
    <dbReference type="NCBI Taxonomy" id="1131652"/>
    <lineage>
        <taxon>Eukaryota</taxon>
        <taxon>Fungi</taxon>
        <taxon>Dikarya</taxon>
        <taxon>Ascomycota</taxon>
        <taxon>Pezizomycotina</taxon>
        <taxon>Eurotiomycetes</taxon>
        <taxon>Eurotiomycetidae</taxon>
        <taxon>Eurotiales</taxon>
        <taxon>Trichocomaceae</taxon>
        <taxon>Talaromyces</taxon>
        <taxon>Talaromyces sect. Bacilispori</taxon>
    </lineage>
</organism>
<gene>
    <name evidence="1" type="ORF">BGW36DRAFT_392167</name>
</gene>
<sequence length="423" mass="48808">MDIDSISSIPAQTQLALSQIQLNADMARRSTSPVPHDLQSLPTSTKETQDLWYYPPDIAHDLDNIDLPERFKEEVYACAWEYSRCVIPYYSNWRRYVAFMRTIVIGIVAEFRGDLVDVTASNNVLNYDLDDLLSTLLGDSPGGVEIAREFRTFCLMTSTKTGSNRNCELFKRYMNVLTASPKLWFRLRDCDSLARFTLVVALRCNDLDIWFSNEQFEILAEIGDILYDAIAYHKHRSEGETHSTFQYVPNDMRVEAFRYYREVLWAFDTAWAGQPELAHVTNFLRAFGGPIHMTMRRYRFVEDSLGICQPETAEVINKARQNSKLWCRIEARRSVDDDVEGYRSLLISDDKVLFTGLAELLETYGNYRCTRCQYPKSYGVQSPHEFGGVKLCDECVATWREYVMSFPTRLSKAFPEVGFKTTS</sequence>
<dbReference type="RefSeq" id="XP_046065253.1">
    <property type="nucleotide sequence ID" value="XM_046217665.1"/>
</dbReference>
<evidence type="ECO:0000313" key="2">
    <source>
        <dbReference type="Proteomes" id="UP001201262"/>
    </source>
</evidence>
<dbReference type="GeneID" id="70247952"/>
<dbReference type="AlphaFoldDB" id="A0AAD4KG93"/>
<reference evidence="1" key="1">
    <citation type="submission" date="2021-12" db="EMBL/GenBank/DDBJ databases">
        <title>Convergent genome expansion in fungi linked to evolution of root-endophyte symbiosis.</title>
        <authorList>
            <consortium name="DOE Joint Genome Institute"/>
            <person name="Ke Y.-H."/>
            <person name="Bonito G."/>
            <person name="Liao H.-L."/>
            <person name="Looney B."/>
            <person name="Rojas-Flechas A."/>
            <person name="Nash J."/>
            <person name="Hameed K."/>
            <person name="Schadt C."/>
            <person name="Martin F."/>
            <person name="Crous P.W."/>
            <person name="Miettinen O."/>
            <person name="Magnuson J.K."/>
            <person name="Labbe J."/>
            <person name="Jacobson D."/>
            <person name="Doktycz M.J."/>
            <person name="Veneault-Fourrey C."/>
            <person name="Kuo A."/>
            <person name="Mondo S."/>
            <person name="Calhoun S."/>
            <person name="Riley R."/>
            <person name="Ohm R."/>
            <person name="LaButti K."/>
            <person name="Andreopoulos B."/>
            <person name="Pangilinan J."/>
            <person name="Nolan M."/>
            <person name="Tritt A."/>
            <person name="Clum A."/>
            <person name="Lipzen A."/>
            <person name="Daum C."/>
            <person name="Barry K."/>
            <person name="Grigoriev I.V."/>
            <person name="Vilgalys R."/>
        </authorList>
    </citation>
    <scope>NUCLEOTIDE SEQUENCE</scope>
    <source>
        <strain evidence="1">PMI_201</strain>
    </source>
</reference>
<accession>A0AAD4KG93</accession>
<keyword evidence="2" id="KW-1185">Reference proteome</keyword>